<comment type="caution">
    <text evidence="1">The sequence shown here is derived from an EMBL/GenBank/DDBJ whole genome shotgun (WGS) entry which is preliminary data.</text>
</comment>
<name>A0A9N9EIX7_9GLOM</name>
<organism evidence="1 2">
    <name type="scientific">Funneliformis caledonium</name>
    <dbReference type="NCBI Taxonomy" id="1117310"/>
    <lineage>
        <taxon>Eukaryota</taxon>
        <taxon>Fungi</taxon>
        <taxon>Fungi incertae sedis</taxon>
        <taxon>Mucoromycota</taxon>
        <taxon>Glomeromycotina</taxon>
        <taxon>Glomeromycetes</taxon>
        <taxon>Glomerales</taxon>
        <taxon>Glomeraceae</taxon>
        <taxon>Funneliformis</taxon>
    </lineage>
</organism>
<evidence type="ECO:0000313" key="2">
    <source>
        <dbReference type="Proteomes" id="UP000789570"/>
    </source>
</evidence>
<dbReference type="EMBL" id="CAJVPQ010005857">
    <property type="protein sequence ID" value="CAG8676775.1"/>
    <property type="molecule type" value="Genomic_DNA"/>
</dbReference>
<gene>
    <name evidence="1" type="ORF">FCALED_LOCUS12294</name>
</gene>
<dbReference type="OrthoDB" id="5577658at2759"/>
<protein>
    <submittedName>
        <fullName evidence="1">1626_t:CDS:1</fullName>
    </submittedName>
</protein>
<reference evidence="1" key="1">
    <citation type="submission" date="2021-06" db="EMBL/GenBank/DDBJ databases">
        <authorList>
            <person name="Kallberg Y."/>
            <person name="Tangrot J."/>
            <person name="Rosling A."/>
        </authorList>
    </citation>
    <scope>NUCLEOTIDE SEQUENCE</scope>
    <source>
        <strain evidence="1">UK204</strain>
    </source>
</reference>
<dbReference type="AlphaFoldDB" id="A0A9N9EIX7"/>
<accession>A0A9N9EIX7</accession>
<proteinExistence type="predicted"/>
<keyword evidence="2" id="KW-1185">Reference proteome</keyword>
<evidence type="ECO:0000313" key="1">
    <source>
        <dbReference type="EMBL" id="CAG8676775.1"/>
    </source>
</evidence>
<dbReference type="Proteomes" id="UP000789570">
    <property type="component" value="Unassembled WGS sequence"/>
</dbReference>
<sequence>MNEDNIKKRLLKWNQQETDLIIPLVLDIGIYDHITLDNISYVLVSVKNYQKSTDTNYFNNVISMNSLLNVEIEQLPTLLFLLLYMQFSANVSGVDKEYHFPQVGIIAQTTKLKIKKIQQRESSKQMQLLVYASEESAISSQSQSTLRVETNVHYGTAKSRSSLILASFNSIEQKLISNLKLKLCESLKKAEDALEVVRQWRVRQSKEKDDNLEKALKKIEILENVVT</sequence>